<dbReference type="InterPro" id="IPR026906">
    <property type="entry name" value="LRR_5"/>
</dbReference>
<dbReference type="InterPro" id="IPR032675">
    <property type="entry name" value="LRR_dom_sf"/>
</dbReference>
<dbReference type="KEGG" id="tva:4746771"/>
<protein>
    <recommendedName>
        <fullName evidence="3">Leucine Rich Repeat family protein</fullName>
    </recommendedName>
</protein>
<dbReference type="InParanoid" id="A2G166"/>
<dbReference type="SUPFAM" id="SSF52058">
    <property type="entry name" value="L domain-like"/>
    <property type="match status" value="1"/>
</dbReference>
<gene>
    <name evidence="1" type="ORF">TVAG_442610</name>
</gene>
<dbReference type="RefSeq" id="XP_001302034.1">
    <property type="nucleotide sequence ID" value="XM_001302033.1"/>
</dbReference>
<dbReference type="Proteomes" id="UP000001542">
    <property type="component" value="Unassembled WGS sequence"/>
</dbReference>
<evidence type="ECO:0008006" key="3">
    <source>
        <dbReference type="Google" id="ProtNLM"/>
    </source>
</evidence>
<keyword evidence="2" id="KW-1185">Reference proteome</keyword>
<dbReference type="Gene3D" id="3.80.10.10">
    <property type="entry name" value="Ribonuclease Inhibitor"/>
    <property type="match status" value="1"/>
</dbReference>
<name>A2G166_TRIV3</name>
<dbReference type="SMR" id="A2G166"/>
<dbReference type="VEuPathDB" id="TrichDB:TVAG_442610"/>
<dbReference type="EMBL" id="DS114234">
    <property type="protein sequence ID" value="EAX89104.1"/>
    <property type="molecule type" value="Genomic_DNA"/>
</dbReference>
<dbReference type="VEuPathDB" id="TrichDB:TVAGG3_0653280"/>
<evidence type="ECO:0000313" key="2">
    <source>
        <dbReference type="Proteomes" id="UP000001542"/>
    </source>
</evidence>
<dbReference type="AlphaFoldDB" id="A2G166"/>
<organism evidence="1 2">
    <name type="scientific">Trichomonas vaginalis (strain ATCC PRA-98 / G3)</name>
    <dbReference type="NCBI Taxonomy" id="412133"/>
    <lineage>
        <taxon>Eukaryota</taxon>
        <taxon>Metamonada</taxon>
        <taxon>Parabasalia</taxon>
        <taxon>Trichomonadida</taxon>
        <taxon>Trichomonadidae</taxon>
        <taxon>Trichomonas</taxon>
    </lineage>
</organism>
<evidence type="ECO:0000313" key="1">
    <source>
        <dbReference type="EMBL" id="EAX89104.1"/>
    </source>
</evidence>
<reference evidence="1" key="2">
    <citation type="journal article" date="2007" name="Science">
        <title>Draft genome sequence of the sexually transmitted pathogen Trichomonas vaginalis.</title>
        <authorList>
            <person name="Carlton J.M."/>
            <person name="Hirt R.P."/>
            <person name="Silva J.C."/>
            <person name="Delcher A.L."/>
            <person name="Schatz M."/>
            <person name="Zhao Q."/>
            <person name="Wortman J.R."/>
            <person name="Bidwell S.L."/>
            <person name="Alsmark U.C.M."/>
            <person name="Besteiro S."/>
            <person name="Sicheritz-Ponten T."/>
            <person name="Noel C.J."/>
            <person name="Dacks J.B."/>
            <person name="Foster P.G."/>
            <person name="Simillion C."/>
            <person name="Van de Peer Y."/>
            <person name="Miranda-Saavedra D."/>
            <person name="Barton G.J."/>
            <person name="Westrop G.D."/>
            <person name="Mueller S."/>
            <person name="Dessi D."/>
            <person name="Fiori P.L."/>
            <person name="Ren Q."/>
            <person name="Paulsen I."/>
            <person name="Zhang H."/>
            <person name="Bastida-Corcuera F.D."/>
            <person name="Simoes-Barbosa A."/>
            <person name="Brown M.T."/>
            <person name="Hayes R.D."/>
            <person name="Mukherjee M."/>
            <person name="Okumura C.Y."/>
            <person name="Schneider R."/>
            <person name="Smith A.J."/>
            <person name="Vanacova S."/>
            <person name="Villalvazo M."/>
            <person name="Haas B.J."/>
            <person name="Pertea M."/>
            <person name="Feldblyum T.V."/>
            <person name="Utterback T.R."/>
            <person name="Shu C.L."/>
            <person name="Osoegawa K."/>
            <person name="de Jong P.J."/>
            <person name="Hrdy I."/>
            <person name="Horvathova L."/>
            <person name="Zubacova Z."/>
            <person name="Dolezal P."/>
            <person name="Malik S.B."/>
            <person name="Logsdon J.M. Jr."/>
            <person name="Henze K."/>
            <person name="Gupta A."/>
            <person name="Wang C.C."/>
            <person name="Dunne R.L."/>
            <person name="Upcroft J.A."/>
            <person name="Upcroft P."/>
            <person name="White O."/>
            <person name="Salzberg S.L."/>
            <person name="Tang P."/>
            <person name="Chiu C.-H."/>
            <person name="Lee Y.-S."/>
            <person name="Embley T.M."/>
            <person name="Coombs G.H."/>
            <person name="Mottram J.C."/>
            <person name="Tachezy J."/>
            <person name="Fraser-Liggett C.M."/>
            <person name="Johnson P.J."/>
        </authorList>
    </citation>
    <scope>NUCLEOTIDE SEQUENCE [LARGE SCALE GENOMIC DNA]</scope>
    <source>
        <strain evidence="1">G3</strain>
    </source>
</reference>
<reference evidence="1" key="1">
    <citation type="submission" date="2006-10" db="EMBL/GenBank/DDBJ databases">
        <authorList>
            <person name="Amadeo P."/>
            <person name="Zhao Q."/>
            <person name="Wortman J."/>
            <person name="Fraser-Liggett C."/>
            <person name="Carlton J."/>
        </authorList>
    </citation>
    <scope>NUCLEOTIDE SEQUENCE</scope>
    <source>
        <strain evidence="1">G3</strain>
    </source>
</reference>
<dbReference type="STRING" id="5722.A2G166"/>
<sequence length="138" mass="14962">MSGGLRHIEFRGNTICNKILPAFIFSCTNLTDIVIPTNCETIDSSSLSSTSISHLLLSDSVYTLGDQCLKDCRELVSLDISNNKSLKDCINLCHITIPSSIVFIGDNAFRNCPLLILGALIQNKSNKTLVSLLSSSVL</sequence>
<dbReference type="Pfam" id="PF13306">
    <property type="entry name" value="LRR_5"/>
    <property type="match status" value="2"/>
</dbReference>
<accession>A2G166</accession>
<proteinExistence type="predicted"/>